<reference evidence="1 2" key="1">
    <citation type="submission" date="2020-10" db="EMBL/GenBank/DDBJ databases">
        <title>Sequencing the genomes of 1000 actinobacteria strains.</title>
        <authorList>
            <person name="Klenk H.-P."/>
        </authorList>
    </citation>
    <scope>NUCLEOTIDE SEQUENCE [LARGE SCALE GENOMIC DNA]</scope>
    <source>
        <strain evidence="1 2">DSM 41803</strain>
    </source>
</reference>
<dbReference type="Proteomes" id="UP000629287">
    <property type="component" value="Unassembled WGS sequence"/>
</dbReference>
<organism evidence="1 2">
    <name type="scientific">Streptomyces stelliscabiei</name>
    <dbReference type="NCBI Taxonomy" id="146820"/>
    <lineage>
        <taxon>Bacteria</taxon>
        <taxon>Bacillati</taxon>
        <taxon>Actinomycetota</taxon>
        <taxon>Actinomycetes</taxon>
        <taxon>Kitasatosporales</taxon>
        <taxon>Streptomycetaceae</taxon>
        <taxon>Streptomyces</taxon>
    </lineage>
</organism>
<gene>
    <name evidence="1" type="ORF">H4687_008699</name>
</gene>
<proteinExistence type="predicted"/>
<evidence type="ECO:0000313" key="2">
    <source>
        <dbReference type="Proteomes" id="UP000629287"/>
    </source>
</evidence>
<dbReference type="AlphaFoldDB" id="A0A8I0TUT2"/>
<comment type="caution">
    <text evidence="1">The sequence shown here is derived from an EMBL/GenBank/DDBJ whole genome shotgun (WGS) entry which is preliminary data.</text>
</comment>
<name>A0A8I0TUT2_9ACTN</name>
<sequence length="97" mass="10160">MAEDAQSQRPVRVPAGFLGAGESCVDEVEGLLEIFPQTPAHGGQGDATAGAVEQGHAEEAFLLTDGLTDTGLGDMQPFGGAAEVQFFRQRQKDLDVT</sequence>
<keyword evidence="2" id="KW-1185">Reference proteome</keyword>
<dbReference type="EMBL" id="JADBGF010000001">
    <property type="protein sequence ID" value="MBE1602570.1"/>
    <property type="molecule type" value="Genomic_DNA"/>
</dbReference>
<protein>
    <submittedName>
        <fullName evidence="1">Uncharacterized protein</fullName>
    </submittedName>
</protein>
<evidence type="ECO:0000313" key="1">
    <source>
        <dbReference type="EMBL" id="MBE1602570.1"/>
    </source>
</evidence>
<accession>A0A8I0TUT2</accession>